<dbReference type="InterPro" id="IPR047126">
    <property type="entry name" value="RNF141-like"/>
</dbReference>
<feature type="coiled-coil region" evidence="5">
    <location>
        <begin position="103"/>
        <end position="141"/>
    </location>
</feature>
<evidence type="ECO:0000256" key="1">
    <source>
        <dbReference type="ARBA" id="ARBA00022723"/>
    </source>
</evidence>
<organism evidence="8 9">
    <name type="scientific">Serendipita indica (strain DSM 11827)</name>
    <name type="common">Root endophyte fungus</name>
    <name type="synonym">Piriformospora indica</name>
    <dbReference type="NCBI Taxonomy" id="1109443"/>
    <lineage>
        <taxon>Eukaryota</taxon>
        <taxon>Fungi</taxon>
        <taxon>Dikarya</taxon>
        <taxon>Basidiomycota</taxon>
        <taxon>Agaricomycotina</taxon>
        <taxon>Agaricomycetes</taxon>
        <taxon>Sebacinales</taxon>
        <taxon>Serendipitaceae</taxon>
        <taxon>Serendipita</taxon>
    </lineage>
</organism>
<keyword evidence="2 4" id="KW-0863">Zinc-finger</keyword>
<feature type="region of interest" description="Disordered" evidence="6">
    <location>
        <begin position="1"/>
        <end position="102"/>
    </location>
</feature>
<comment type="caution">
    <text evidence="8">The sequence shown here is derived from an EMBL/GenBank/DDBJ whole genome shotgun (WGS) entry which is preliminary data.</text>
</comment>
<dbReference type="PANTHER" id="PTHR12109">
    <property type="entry name" value="RING FINGER PROTEIN 141-RELATED"/>
    <property type="match status" value="1"/>
</dbReference>
<name>G4TRB7_SERID</name>
<evidence type="ECO:0000256" key="6">
    <source>
        <dbReference type="SAM" id="MobiDB-lite"/>
    </source>
</evidence>
<dbReference type="Pfam" id="PF00097">
    <property type="entry name" value="zf-C3HC4"/>
    <property type="match status" value="1"/>
</dbReference>
<feature type="compositionally biased region" description="Basic residues" evidence="6">
    <location>
        <begin position="462"/>
        <end position="476"/>
    </location>
</feature>
<evidence type="ECO:0000256" key="4">
    <source>
        <dbReference type="PROSITE-ProRule" id="PRU00175"/>
    </source>
</evidence>
<dbReference type="InterPro" id="IPR018957">
    <property type="entry name" value="Znf_C3HC4_RING-type"/>
</dbReference>
<dbReference type="SUPFAM" id="SSF57850">
    <property type="entry name" value="RING/U-box"/>
    <property type="match status" value="1"/>
</dbReference>
<dbReference type="InterPro" id="IPR001841">
    <property type="entry name" value="Znf_RING"/>
</dbReference>
<evidence type="ECO:0000256" key="5">
    <source>
        <dbReference type="SAM" id="Coils"/>
    </source>
</evidence>
<dbReference type="EMBL" id="CAFZ01000258">
    <property type="protein sequence ID" value="CCA73860.1"/>
    <property type="molecule type" value="Genomic_DNA"/>
</dbReference>
<gene>
    <name evidence="8" type="ORF">PIIN_07814</name>
</gene>
<reference evidence="8 9" key="1">
    <citation type="journal article" date="2011" name="PLoS Pathog.">
        <title>Endophytic Life Strategies Decoded by Genome and Transcriptome Analyses of the Mutualistic Root Symbiont Piriformospora indica.</title>
        <authorList>
            <person name="Zuccaro A."/>
            <person name="Lahrmann U."/>
            <person name="Guldener U."/>
            <person name="Langen G."/>
            <person name="Pfiffi S."/>
            <person name="Biedenkopf D."/>
            <person name="Wong P."/>
            <person name="Samans B."/>
            <person name="Grimm C."/>
            <person name="Basiewicz M."/>
            <person name="Murat C."/>
            <person name="Martin F."/>
            <person name="Kogel K.H."/>
        </authorList>
    </citation>
    <scope>NUCLEOTIDE SEQUENCE [LARGE SCALE GENOMIC DNA]</scope>
    <source>
        <strain evidence="8 9">DSM 11827</strain>
    </source>
</reference>
<evidence type="ECO:0000313" key="9">
    <source>
        <dbReference type="Proteomes" id="UP000007148"/>
    </source>
</evidence>
<dbReference type="GO" id="GO:0051865">
    <property type="term" value="P:protein autoubiquitination"/>
    <property type="evidence" value="ECO:0007669"/>
    <property type="project" value="TreeGrafter"/>
</dbReference>
<dbReference type="PROSITE" id="PS50089">
    <property type="entry name" value="ZF_RING_2"/>
    <property type="match status" value="1"/>
</dbReference>
<keyword evidence="1" id="KW-0479">Metal-binding</keyword>
<dbReference type="eggNOG" id="KOG2177">
    <property type="taxonomic scope" value="Eukaryota"/>
</dbReference>
<dbReference type="InterPro" id="IPR013083">
    <property type="entry name" value="Znf_RING/FYVE/PHD"/>
</dbReference>
<feature type="region of interest" description="Disordered" evidence="6">
    <location>
        <begin position="445"/>
        <end position="486"/>
    </location>
</feature>
<dbReference type="HOGENOM" id="CLU_561526_0_0_1"/>
<evidence type="ECO:0000256" key="2">
    <source>
        <dbReference type="ARBA" id="ARBA00022771"/>
    </source>
</evidence>
<keyword evidence="9" id="KW-1185">Reference proteome</keyword>
<dbReference type="AlphaFoldDB" id="G4TRB7"/>
<feature type="domain" description="RING-type" evidence="7">
    <location>
        <begin position="144"/>
        <end position="198"/>
    </location>
</feature>
<sequence>MPKRRADSPSPRPNQISRANTEIQQRVAGTSTAEPKPDQHNSKRRRLETTKGTQSLKNQSSRRNLRAKLEADARMNTQVLTKSKPEPELSSGPPTPDSLPREIQSTRNMVEEELAELRRQLQEKDQQLQRQRDALNHVHQQLQCQICLETLQRPFALVPCGHVACVGCLQQWFSAPAPEEGAPAATLARRKKTCPHCRARLNQRPVEIYTLKEIISNVEPALNVQPGPQREVANPEDPWKDIFFEERHGARIGVDGALIDHADGGVRRCPSCLCEIYEGVCAECGEEFMFSSEEEEEEEEMMYNPYIFGAPPDFLGHMDLEPSDDEGSYDEDFIDDGPIYEQDGDMEDDVEDAEFLQQQLANPEPEPIVISDESDASDDSIEIQRPPRLHDHNLRHLHIQRHPQVILSDEEVEQDVEDGLSDDDQVVQYQRRPAYGQGRYIALQYDQDEPEELSDDEPQQYNHHHHHRHYHEHHHYGIQDDEFDEE</sequence>
<keyword evidence="5" id="KW-0175">Coiled coil</keyword>
<accession>G4TRB7</accession>
<dbReference type="GO" id="GO:0008270">
    <property type="term" value="F:zinc ion binding"/>
    <property type="evidence" value="ECO:0007669"/>
    <property type="project" value="UniProtKB-KW"/>
</dbReference>
<evidence type="ECO:0000313" key="8">
    <source>
        <dbReference type="EMBL" id="CCA73860.1"/>
    </source>
</evidence>
<feature type="compositionally biased region" description="Polar residues" evidence="6">
    <location>
        <begin position="13"/>
        <end position="33"/>
    </location>
</feature>
<dbReference type="OMA" id="CGHIACK"/>
<dbReference type="Gene3D" id="3.30.40.10">
    <property type="entry name" value="Zinc/RING finger domain, C3HC4 (zinc finger)"/>
    <property type="match status" value="1"/>
</dbReference>
<evidence type="ECO:0000256" key="3">
    <source>
        <dbReference type="ARBA" id="ARBA00022833"/>
    </source>
</evidence>
<protein>
    <recommendedName>
        <fullName evidence="7">RING-type domain-containing protein</fullName>
    </recommendedName>
</protein>
<dbReference type="SMART" id="SM00184">
    <property type="entry name" value="RING"/>
    <property type="match status" value="1"/>
</dbReference>
<dbReference type="OrthoDB" id="6105938at2759"/>
<feature type="compositionally biased region" description="Acidic residues" evidence="6">
    <location>
        <begin position="446"/>
        <end position="458"/>
    </location>
</feature>
<evidence type="ECO:0000259" key="7">
    <source>
        <dbReference type="PROSITE" id="PS50089"/>
    </source>
</evidence>
<dbReference type="InParanoid" id="G4TRB7"/>
<dbReference type="Proteomes" id="UP000007148">
    <property type="component" value="Unassembled WGS sequence"/>
</dbReference>
<dbReference type="STRING" id="1109443.G4TRB7"/>
<keyword evidence="3" id="KW-0862">Zinc</keyword>
<dbReference type="PANTHER" id="PTHR12109:SF3">
    <property type="entry name" value="RING FINGER PROTEIN 141"/>
    <property type="match status" value="1"/>
</dbReference>
<proteinExistence type="predicted"/>
<dbReference type="GO" id="GO:0004842">
    <property type="term" value="F:ubiquitin-protein transferase activity"/>
    <property type="evidence" value="ECO:0007669"/>
    <property type="project" value="TreeGrafter"/>
</dbReference>
<feature type="compositionally biased region" description="Polar residues" evidence="6">
    <location>
        <begin position="50"/>
        <end position="62"/>
    </location>
</feature>